<evidence type="ECO:0000259" key="6">
    <source>
        <dbReference type="PROSITE" id="PS51456"/>
    </source>
</evidence>
<dbReference type="Pfam" id="PF00063">
    <property type="entry name" value="Myosin_head"/>
    <property type="match status" value="2"/>
</dbReference>
<dbReference type="PROSITE" id="PS51456">
    <property type="entry name" value="MYOSIN_MOTOR"/>
    <property type="match status" value="1"/>
</dbReference>
<reference evidence="7" key="1">
    <citation type="submission" date="2025-08" db="UniProtKB">
        <authorList>
            <consortium name="RefSeq"/>
        </authorList>
    </citation>
    <scope>IDENTIFICATION</scope>
    <source>
        <tissue evidence="7">Leukocyte</tissue>
    </source>
</reference>
<dbReference type="GO" id="GO:0051015">
    <property type="term" value="F:actin filament binding"/>
    <property type="evidence" value="ECO:0007669"/>
    <property type="project" value="TreeGrafter"/>
</dbReference>
<dbReference type="GO" id="GO:0003774">
    <property type="term" value="F:cytoskeletal motor activity"/>
    <property type="evidence" value="ECO:0007669"/>
    <property type="project" value="InterPro"/>
</dbReference>
<dbReference type="GO" id="GO:0016460">
    <property type="term" value="C:myosin II complex"/>
    <property type="evidence" value="ECO:0007669"/>
    <property type="project" value="TreeGrafter"/>
</dbReference>
<comment type="similarity">
    <text evidence="3">Belongs to the TRAFAC class myosin-kinesin ATPase superfamily. Myosin family.</text>
</comment>
<dbReference type="InterPro" id="IPR027417">
    <property type="entry name" value="P-loop_NTPase"/>
</dbReference>
<comment type="caution">
    <text evidence="3">Lacks conserved residue(s) required for the propagation of feature annotation.</text>
</comment>
<gene>
    <name evidence="7" type="primary">LOC109681665</name>
</gene>
<dbReference type="GO" id="GO:0005737">
    <property type="term" value="C:cytoplasm"/>
    <property type="evidence" value="ECO:0007669"/>
    <property type="project" value="TreeGrafter"/>
</dbReference>
<dbReference type="PANTHER" id="PTHR45615">
    <property type="entry name" value="MYOSIN HEAVY CHAIN, NON-MUSCLE"/>
    <property type="match status" value="1"/>
</dbReference>
<dbReference type="AlphaFoldDB" id="A0A8B7U352"/>
<dbReference type="GO" id="GO:0032982">
    <property type="term" value="C:myosin filament"/>
    <property type="evidence" value="ECO:0007669"/>
    <property type="project" value="TreeGrafter"/>
</dbReference>
<dbReference type="InterPro" id="IPR001609">
    <property type="entry name" value="Myosin_head_motor_dom-like"/>
</dbReference>
<dbReference type="Gene3D" id="4.10.270.10">
    <property type="entry name" value="Myosin, subunit A"/>
    <property type="match status" value="1"/>
</dbReference>
<protein>
    <submittedName>
        <fullName evidence="7">Unconventional myosin-XVIIIb-like</fullName>
    </submittedName>
</protein>
<dbReference type="PROSITE" id="PS50096">
    <property type="entry name" value="IQ"/>
    <property type="match status" value="1"/>
</dbReference>
<evidence type="ECO:0000256" key="2">
    <source>
        <dbReference type="ARBA" id="ARBA00023175"/>
    </source>
</evidence>
<dbReference type="GO" id="GO:0005524">
    <property type="term" value="F:ATP binding"/>
    <property type="evidence" value="ECO:0007669"/>
    <property type="project" value="InterPro"/>
</dbReference>
<evidence type="ECO:0000256" key="5">
    <source>
        <dbReference type="SAM" id="MobiDB-lite"/>
    </source>
</evidence>
<name>A0A8B7U352_CASCN</name>
<dbReference type="SMART" id="SM00242">
    <property type="entry name" value="MYSc"/>
    <property type="match status" value="1"/>
</dbReference>
<organism evidence="7">
    <name type="scientific">Castor canadensis</name>
    <name type="common">American beaver</name>
    <dbReference type="NCBI Taxonomy" id="51338"/>
    <lineage>
        <taxon>Eukaryota</taxon>
        <taxon>Metazoa</taxon>
        <taxon>Chordata</taxon>
        <taxon>Craniata</taxon>
        <taxon>Vertebrata</taxon>
        <taxon>Euteleostomi</taxon>
        <taxon>Mammalia</taxon>
        <taxon>Eutheria</taxon>
        <taxon>Euarchontoglires</taxon>
        <taxon>Glires</taxon>
        <taxon>Rodentia</taxon>
        <taxon>Castorimorpha</taxon>
        <taxon>Castoridae</taxon>
        <taxon>Castor</taxon>
    </lineage>
</organism>
<keyword evidence="1 3" id="KW-0518">Myosin</keyword>
<dbReference type="SUPFAM" id="SSF52540">
    <property type="entry name" value="P-loop containing nucleoside triphosphate hydrolases"/>
    <property type="match status" value="1"/>
</dbReference>
<dbReference type="PANTHER" id="PTHR45615:SF8">
    <property type="entry name" value="UNCONVENTIONAL MYOSIN-XVIIIB"/>
    <property type="match status" value="1"/>
</dbReference>
<keyword evidence="3" id="KW-0009">Actin-binding</keyword>
<dbReference type="OrthoDB" id="2505895at2759"/>
<sequence>MLVADSGAVVDGVFTSPSESSVPGLPEDKQKAVAGFVRLRGAMDALGITQMEQRAVWRVLAAIYHLGLAGACKVGRKQFMRFECANHAAEALGCEFEELNTATFKHHLRQIIEQVTRRPRRPGLEDEETSSGLKMTGTECVQGMAAGLYQELFAAVVSLVNRSFSSHQLSMASIMVVDTPGFQNPRHQGQDRAATFEELCHNYTHERLQLLAYQATFVSTLERHREEGVPVPFDLPESSPAMTVAVMDQSPSQVHSAAGGGHGDARGLFWVLDEEVRVEGSSDSVVLERLRVAFEGTGVDTEGTAVLRTCEQPLHFEVSHQRGRDPVRYDLAGWLRRAKPNLSAMDAPQILQQSQREELRSLFRARATLSPVSRAVAGLEPTSQQALQRARVVRRTFAGSLAATKRRAPCVQIKLQVDALINLVKGARLHFIHCLTSAPAVDSKRGQGCPPPQQPGGNHPGAGEAQALDVPALRVQLAGGHVLEALRLHRAGYADHMALGQFRRRFQALDPPLMKQISASTEGVDERKAVERLLQTLDLEEQAVAVGHSQVFLRAGVASRLERQREQLAAQSLVLLQATCRGFLSRQALKKLKLRRLAAQCIQKNMVAFLAVKDWPWWRLLGSLRPRLSATIGTEQLRAKEEELAGLRRKLEKSEKSRKELRQSTELLESTVRLARVGESEAEIQSYVIRCTGNSALKKSEITNPTRVDQSRK</sequence>
<dbReference type="CTD" id="84700"/>
<feature type="coiled-coil region" evidence="4">
    <location>
        <begin position="637"/>
        <end position="671"/>
    </location>
</feature>
<dbReference type="Gene3D" id="1.20.58.530">
    <property type="match status" value="1"/>
</dbReference>
<evidence type="ECO:0000256" key="4">
    <source>
        <dbReference type="SAM" id="Coils"/>
    </source>
</evidence>
<evidence type="ECO:0000313" key="7">
    <source>
        <dbReference type="RefSeq" id="XP_020012095.1"/>
    </source>
</evidence>
<dbReference type="RefSeq" id="XP_020012095.1">
    <property type="nucleotide sequence ID" value="XM_020156506.1"/>
</dbReference>
<keyword evidence="4" id="KW-0175">Coiled coil</keyword>
<keyword evidence="2" id="KW-0505">Motor protein</keyword>
<dbReference type="Gene3D" id="6.20.240.20">
    <property type="match status" value="1"/>
</dbReference>
<feature type="domain" description="Myosin motor" evidence="6">
    <location>
        <begin position="1"/>
        <end position="566"/>
    </location>
</feature>
<accession>A0A8B7U352</accession>
<evidence type="ECO:0000256" key="3">
    <source>
        <dbReference type="PROSITE-ProRule" id="PRU00782"/>
    </source>
</evidence>
<feature type="region of interest" description="Disordered" evidence="5">
    <location>
        <begin position="442"/>
        <end position="464"/>
    </location>
</feature>
<proteinExistence type="inferred from homology"/>
<dbReference type="FunFam" id="1.20.58.530:FF:000011">
    <property type="entry name" value="unconventional myosin-XVIIIa isoform X2"/>
    <property type="match status" value="1"/>
</dbReference>
<evidence type="ECO:0000256" key="1">
    <source>
        <dbReference type="ARBA" id="ARBA00023123"/>
    </source>
</evidence>
<dbReference type="KEGG" id="ccan:109681665"/>
<dbReference type="Gene3D" id="1.20.120.720">
    <property type="entry name" value="Myosin VI head, motor domain, U50 subdomain"/>
    <property type="match status" value="1"/>
</dbReference>
<dbReference type="GO" id="GO:0016461">
    <property type="term" value="C:unconventional myosin complex"/>
    <property type="evidence" value="ECO:0007669"/>
    <property type="project" value="TreeGrafter"/>
</dbReference>
<dbReference type="GO" id="GO:0031032">
    <property type="term" value="P:actomyosin structure organization"/>
    <property type="evidence" value="ECO:0007669"/>
    <property type="project" value="TreeGrafter"/>
</dbReference>